<gene>
    <name evidence="2" type="ORF">MTR67_005458</name>
</gene>
<evidence type="ECO:0000256" key="1">
    <source>
        <dbReference type="SAM" id="MobiDB-lite"/>
    </source>
</evidence>
<accession>A0AAF0PW32</accession>
<keyword evidence="3" id="KW-1185">Reference proteome</keyword>
<sequence length="189" mass="21461">MYESEDEIERNSIISQKELMESTSSSASPFQRTAHQHTIDTSIGNVPRRRVYRVNPDTVTENVRPMGRRMPIEEPIRLQEGGIQTIKFETKGRQAGISPRTSENDTQGQDKHVIATLQNLDPSGDKLVPDTERDRTNIGSRRDANITRSNSSREEDYREHLYYEDAQDPNADDDSGISFDSVALHNLDT</sequence>
<dbReference type="Proteomes" id="UP001234989">
    <property type="component" value="Chromosome 1"/>
</dbReference>
<feature type="compositionally biased region" description="Acidic residues" evidence="1">
    <location>
        <begin position="165"/>
        <end position="175"/>
    </location>
</feature>
<protein>
    <submittedName>
        <fullName evidence="2">Uncharacterized protein</fullName>
    </submittedName>
</protein>
<evidence type="ECO:0000313" key="3">
    <source>
        <dbReference type="Proteomes" id="UP001234989"/>
    </source>
</evidence>
<dbReference type="EMBL" id="CP133612">
    <property type="protein sequence ID" value="WMV12073.1"/>
    <property type="molecule type" value="Genomic_DNA"/>
</dbReference>
<feature type="compositionally biased region" description="Polar residues" evidence="1">
    <location>
        <begin position="21"/>
        <end position="33"/>
    </location>
</feature>
<reference evidence="2" key="1">
    <citation type="submission" date="2023-08" db="EMBL/GenBank/DDBJ databases">
        <title>A de novo genome assembly of Solanum verrucosum Schlechtendal, a Mexican diploid species geographically isolated from the other diploid A-genome species in potato relatives.</title>
        <authorList>
            <person name="Hosaka K."/>
        </authorList>
    </citation>
    <scope>NUCLEOTIDE SEQUENCE</scope>
    <source>
        <tissue evidence="2">Young leaves</tissue>
    </source>
</reference>
<dbReference type="AlphaFoldDB" id="A0AAF0PW32"/>
<organism evidence="2 3">
    <name type="scientific">Solanum verrucosum</name>
    <dbReference type="NCBI Taxonomy" id="315347"/>
    <lineage>
        <taxon>Eukaryota</taxon>
        <taxon>Viridiplantae</taxon>
        <taxon>Streptophyta</taxon>
        <taxon>Embryophyta</taxon>
        <taxon>Tracheophyta</taxon>
        <taxon>Spermatophyta</taxon>
        <taxon>Magnoliopsida</taxon>
        <taxon>eudicotyledons</taxon>
        <taxon>Gunneridae</taxon>
        <taxon>Pentapetalae</taxon>
        <taxon>asterids</taxon>
        <taxon>lamiids</taxon>
        <taxon>Solanales</taxon>
        <taxon>Solanaceae</taxon>
        <taxon>Solanoideae</taxon>
        <taxon>Solaneae</taxon>
        <taxon>Solanum</taxon>
    </lineage>
</organism>
<feature type="compositionally biased region" description="Basic and acidic residues" evidence="1">
    <location>
        <begin position="123"/>
        <end position="163"/>
    </location>
</feature>
<proteinExistence type="predicted"/>
<evidence type="ECO:0000313" key="2">
    <source>
        <dbReference type="EMBL" id="WMV12073.1"/>
    </source>
</evidence>
<feature type="region of interest" description="Disordered" evidence="1">
    <location>
        <begin position="1"/>
        <end position="44"/>
    </location>
</feature>
<feature type="region of interest" description="Disordered" evidence="1">
    <location>
        <begin position="89"/>
        <end position="177"/>
    </location>
</feature>
<name>A0AAF0PW32_SOLVR</name>